<feature type="region of interest" description="Disordered" evidence="1">
    <location>
        <begin position="1"/>
        <end position="33"/>
    </location>
</feature>
<evidence type="ECO:0000313" key="3">
    <source>
        <dbReference type="Proteomes" id="UP000265520"/>
    </source>
</evidence>
<protein>
    <submittedName>
        <fullName evidence="2">Uncharacterized protein</fullName>
    </submittedName>
</protein>
<organism evidence="2 3">
    <name type="scientific">Trifolium medium</name>
    <dbReference type="NCBI Taxonomy" id="97028"/>
    <lineage>
        <taxon>Eukaryota</taxon>
        <taxon>Viridiplantae</taxon>
        <taxon>Streptophyta</taxon>
        <taxon>Embryophyta</taxon>
        <taxon>Tracheophyta</taxon>
        <taxon>Spermatophyta</taxon>
        <taxon>Magnoliopsida</taxon>
        <taxon>eudicotyledons</taxon>
        <taxon>Gunneridae</taxon>
        <taxon>Pentapetalae</taxon>
        <taxon>rosids</taxon>
        <taxon>fabids</taxon>
        <taxon>Fabales</taxon>
        <taxon>Fabaceae</taxon>
        <taxon>Papilionoideae</taxon>
        <taxon>50 kb inversion clade</taxon>
        <taxon>NPAAA clade</taxon>
        <taxon>Hologalegina</taxon>
        <taxon>IRL clade</taxon>
        <taxon>Trifolieae</taxon>
        <taxon>Trifolium</taxon>
    </lineage>
</organism>
<evidence type="ECO:0000313" key="2">
    <source>
        <dbReference type="EMBL" id="MCI63077.1"/>
    </source>
</evidence>
<name>A0A392TRK0_9FABA</name>
<accession>A0A392TRK0</accession>
<feature type="compositionally biased region" description="Basic and acidic residues" evidence="1">
    <location>
        <begin position="24"/>
        <end position="33"/>
    </location>
</feature>
<reference evidence="2 3" key="1">
    <citation type="journal article" date="2018" name="Front. Plant Sci.">
        <title>Red Clover (Trifolium pratense) and Zigzag Clover (T. medium) - A Picture of Genomic Similarities and Differences.</title>
        <authorList>
            <person name="Dluhosova J."/>
            <person name="Istvanek J."/>
            <person name="Nedelnik J."/>
            <person name="Repkova J."/>
        </authorList>
    </citation>
    <scope>NUCLEOTIDE SEQUENCE [LARGE SCALE GENOMIC DNA]</scope>
    <source>
        <strain evidence="3">cv. 10/8</strain>
        <tissue evidence="2">Leaf</tissue>
    </source>
</reference>
<dbReference type="Proteomes" id="UP000265520">
    <property type="component" value="Unassembled WGS sequence"/>
</dbReference>
<sequence length="33" mass="3379">MAPPPGPSQNMAQPDANTANAPTVEKEGDPTLM</sequence>
<comment type="caution">
    <text evidence="2">The sequence shown here is derived from an EMBL/GenBank/DDBJ whole genome shotgun (WGS) entry which is preliminary data.</text>
</comment>
<evidence type="ECO:0000256" key="1">
    <source>
        <dbReference type="SAM" id="MobiDB-lite"/>
    </source>
</evidence>
<keyword evidence="3" id="KW-1185">Reference proteome</keyword>
<dbReference type="EMBL" id="LXQA010630714">
    <property type="protein sequence ID" value="MCI63077.1"/>
    <property type="molecule type" value="Genomic_DNA"/>
</dbReference>
<dbReference type="AlphaFoldDB" id="A0A392TRK0"/>
<feature type="compositionally biased region" description="Polar residues" evidence="1">
    <location>
        <begin position="8"/>
        <end position="21"/>
    </location>
</feature>
<feature type="non-terminal residue" evidence="2">
    <location>
        <position position="33"/>
    </location>
</feature>
<proteinExistence type="predicted"/>